<dbReference type="InterPro" id="IPR014617">
    <property type="entry name" value="YphA_Bacsu"/>
</dbReference>
<keyword evidence="1" id="KW-0472">Membrane</keyword>
<keyword evidence="1" id="KW-1133">Transmembrane helix</keyword>
<feature type="transmembrane region" description="Helical" evidence="1">
    <location>
        <begin position="28"/>
        <end position="44"/>
    </location>
</feature>
<protein>
    <recommendedName>
        <fullName evidence="4">Inner membrane protein</fullName>
    </recommendedName>
</protein>
<feature type="transmembrane region" description="Helical" evidence="1">
    <location>
        <begin position="101"/>
        <end position="123"/>
    </location>
</feature>
<proteinExistence type="predicted"/>
<gene>
    <name evidence="2" type="ORF">QYF49_16480</name>
</gene>
<organism evidence="2 3">
    <name type="scientific">Fictibacillus terranigra</name>
    <dbReference type="NCBI Taxonomy" id="3058424"/>
    <lineage>
        <taxon>Bacteria</taxon>
        <taxon>Bacillati</taxon>
        <taxon>Bacillota</taxon>
        <taxon>Bacilli</taxon>
        <taxon>Bacillales</taxon>
        <taxon>Fictibacillaceae</taxon>
        <taxon>Fictibacillus</taxon>
    </lineage>
</organism>
<dbReference type="PIRSF" id="PIRSF036710">
    <property type="entry name" value="YphA_Bacsu"/>
    <property type="match status" value="1"/>
</dbReference>
<accession>A0ABT8E9K9</accession>
<name>A0ABT8E9K9_9BACL</name>
<keyword evidence="1" id="KW-0812">Transmembrane</keyword>
<evidence type="ECO:0000313" key="2">
    <source>
        <dbReference type="EMBL" id="MDN4074579.1"/>
    </source>
</evidence>
<evidence type="ECO:0008006" key="4">
    <source>
        <dbReference type="Google" id="ProtNLM"/>
    </source>
</evidence>
<feature type="transmembrane region" description="Helical" evidence="1">
    <location>
        <begin position="6"/>
        <end position="21"/>
    </location>
</feature>
<feature type="transmembrane region" description="Helical" evidence="1">
    <location>
        <begin position="50"/>
        <end position="68"/>
    </location>
</feature>
<dbReference type="RefSeq" id="WP_290400699.1">
    <property type="nucleotide sequence ID" value="NZ_JAUHLN010000003.1"/>
</dbReference>
<reference evidence="2" key="1">
    <citation type="submission" date="2023-06" db="EMBL/GenBank/DDBJ databases">
        <title>Draft Genome Sequences of Representative Paenibacillus Polymyxa, Bacillus cereus, Fictibacillus sp., and Brevibacillus agri Strains Isolated from Amazonian Dark Earth.</title>
        <authorList>
            <person name="Pellegrinetti T.A."/>
            <person name="Cunha I.C.M."/>
            <person name="Chaves M.G."/>
            <person name="Freitas A.S."/>
            <person name="Silva A.V.R."/>
            <person name="Tsai S.M."/>
            <person name="Mendes L.W."/>
        </authorList>
    </citation>
    <scope>NUCLEOTIDE SEQUENCE</scope>
    <source>
        <strain evidence="2">CENA-BCM004</strain>
    </source>
</reference>
<evidence type="ECO:0000313" key="3">
    <source>
        <dbReference type="Proteomes" id="UP001168694"/>
    </source>
</evidence>
<comment type="caution">
    <text evidence="2">The sequence shown here is derived from an EMBL/GenBank/DDBJ whole genome shotgun (WGS) entry which is preliminary data.</text>
</comment>
<dbReference type="Proteomes" id="UP001168694">
    <property type="component" value="Unassembled WGS sequence"/>
</dbReference>
<feature type="transmembrane region" description="Helical" evidence="1">
    <location>
        <begin position="75"/>
        <end position="95"/>
    </location>
</feature>
<sequence>MEGIFFYWFAWIGWAYSTFLMKAAPRRTVYSALLLILLITHGLVLDTGRLSIHCSFLILALSCYLWILRLPFKMVLYYVFCTFLIALSYNAMLLFSMYDPVWIVVQVKWLLAGALFVFSLMLIKDSHYRPLVLAGGFCVGEALYHLVIQKLTSGIELGSLNFLDVVTLSLALCFVSRGVQQFGHFLSAEAGKGKMIKRVSRVRAR</sequence>
<evidence type="ECO:0000256" key="1">
    <source>
        <dbReference type="SAM" id="Phobius"/>
    </source>
</evidence>
<keyword evidence="3" id="KW-1185">Reference proteome</keyword>
<dbReference type="Pfam" id="PF24124">
    <property type="entry name" value="YphA"/>
    <property type="match status" value="1"/>
</dbReference>
<dbReference type="EMBL" id="JAUHLN010000003">
    <property type="protein sequence ID" value="MDN4074579.1"/>
    <property type="molecule type" value="Genomic_DNA"/>
</dbReference>